<organism evidence="7 8">
    <name type="scientific">Candidimonas nitroreducens</name>
    <dbReference type="NCBI Taxonomy" id="683354"/>
    <lineage>
        <taxon>Bacteria</taxon>
        <taxon>Pseudomonadati</taxon>
        <taxon>Pseudomonadota</taxon>
        <taxon>Betaproteobacteria</taxon>
        <taxon>Burkholderiales</taxon>
        <taxon>Alcaligenaceae</taxon>
        <taxon>Candidimonas</taxon>
    </lineage>
</organism>
<evidence type="ECO:0000313" key="8">
    <source>
        <dbReference type="Proteomes" id="UP000214603"/>
    </source>
</evidence>
<comment type="similarity">
    <text evidence="1">Belongs to the TfdA dioxygenase family.</text>
</comment>
<evidence type="ECO:0000256" key="2">
    <source>
        <dbReference type="ARBA" id="ARBA00022723"/>
    </source>
</evidence>
<evidence type="ECO:0000256" key="1">
    <source>
        <dbReference type="ARBA" id="ARBA00005896"/>
    </source>
</evidence>
<dbReference type="GO" id="GO:0046872">
    <property type="term" value="F:metal ion binding"/>
    <property type="evidence" value="ECO:0007669"/>
    <property type="project" value="UniProtKB-KW"/>
</dbReference>
<keyword evidence="3 7" id="KW-0223">Dioxygenase</keyword>
<dbReference type="GO" id="GO:0000908">
    <property type="term" value="F:taurine dioxygenase activity"/>
    <property type="evidence" value="ECO:0007669"/>
    <property type="project" value="TreeGrafter"/>
</dbReference>
<dbReference type="Pfam" id="PF02668">
    <property type="entry name" value="TauD"/>
    <property type="match status" value="1"/>
</dbReference>
<evidence type="ECO:0000313" key="7">
    <source>
        <dbReference type="EMBL" id="OWT56163.1"/>
    </source>
</evidence>
<evidence type="ECO:0000259" key="6">
    <source>
        <dbReference type="Pfam" id="PF02668"/>
    </source>
</evidence>
<evidence type="ECO:0000256" key="4">
    <source>
        <dbReference type="ARBA" id="ARBA00023002"/>
    </source>
</evidence>
<dbReference type="InterPro" id="IPR003819">
    <property type="entry name" value="TauD/TfdA-like"/>
</dbReference>
<dbReference type="InterPro" id="IPR051323">
    <property type="entry name" value="AtsK-like"/>
</dbReference>
<accession>A0A225M7F4</accession>
<gene>
    <name evidence="7" type="ORF">CEY11_19220</name>
</gene>
<dbReference type="PANTHER" id="PTHR30468">
    <property type="entry name" value="ALPHA-KETOGLUTARATE-DEPENDENT SULFONATE DIOXYGENASE"/>
    <property type="match status" value="1"/>
</dbReference>
<dbReference type="GO" id="GO:0005737">
    <property type="term" value="C:cytoplasm"/>
    <property type="evidence" value="ECO:0007669"/>
    <property type="project" value="TreeGrafter"/>
</dbReference>
<dbReference type="InterPro" id="IPR042098">
    <property type="entry name" value="TauD-like_sf"/>
</dbReference>
<keyword evidence="5" id="KW-0408">Iron</keyword>
<dbReference type="AlphaFoldDB" id="A0A225M7F4"/>
<dbReference type="GO" id="GO:0006790">
    <property type="term" value="P:sulfur compound metabolic process"/>
    <property type="evidence" value="ECO:0007669"/>
    <property type="project" value="TreeGrafter"/>
</dbReference>
<comment type="caution">
    <text evidence="7">The sequence shown here is derived from an EMBL/GenBank/DDBJ whole genome shotgun (WGS) entry which is preliminary data.</text>
</comment>
<dbReference type="PANTHER" id="PTHR30468:SF1">
    <property type="entry name" value="ALPHA-KETOGLUTARATE-DEPENDENT SULFONATE DIOXYGENASE"/>
    <property type="match status" value="1"/>
</dbReference>
<sequence length="307" mass="34722">MALKIVPTGYTLGARIEGLDLSQPLADADFAQLLQALGHYGVLSYPGQHLSAAELREFSRRFGKLEVNVAGAYQEPGLPEVMVLSNIIENGKPIGLADAGQDWHTDMSYSKMIAFTNILYGIKIPFRDGKSLGNTQFCNMHAAYEGLPEDMKRRLDGMTVLHDFNKFWEMMRRERGSQRPPLTPAQRAAKPPVSHPLFLRHPITGRKVLYCNPGYAMRINELDQAESDDILAFLFRHQTQQQYQYAHSWQTHDVLMWDNMGTIHNAIPDYRPDEPRLIKRCQVMATRFFNADGSPRRNSESAEAAAA</sequence>
<protein>
    <submittedName>
        <fullName evidence="7">Taurine dioxygenase</fullName>
    </submittedName>
</protein>
<dbReference type="SUPFAM" id="SSF51197">
    <property type="entry name" value="Clavaminate synthase-like"/>
    <property type="match status" value="1"/>
</dbReference>
<keyword evidence="2" id="KW-0479">Metal-binding</keyword>
<keyword evidence="4" id="KW-0560">Oxidoreductase</keyword>
<dbReference type="RefSeq" id="WP_088605041.1">
    <property type="nucleotide sequence ID" value="NZ_NJIH01000011.1"/>
</dbReference>
<dbReference type="OrthoDB" id="8893262at2"/>
<dbReference type="Proteomes" id="UP000214603">
    <property type="component" value="Unassembled WGS sequence"/>
</dbReference>
<name>A0A225M7F4_9BURK</name>
<dbReference type="Gene3D" id="3.60.130.10">
    <property type="entry name" value="Clavaminate synthase-like"/>
    <property type="match status" value="1"/>
</dbReference>
<evidence type="ECO:0000256" key="3">
    <source>
        <dbReference type="ARBA" id="ARBA00022964"/>
    </source>
</evidence>
<keyword evidence="8" id="KW-1185">Reference proteome</keyword>
<reference evidence="8" key="1">
    <citation type="submission" date="2017-06" db="EMBL/GenBank/DDBJ databases">
        <title>Herbaspirillum phytohormonus sp. nov., isolated from the root nodule of Robinia pseudoacacia in lead-zinc mine.</title>
        <authorList>
            <person name="Fan M."/>
            <person name="Lin Y."/>
        </authorList>
    </citation>
    <scope>NUCLEOTIDE SEQUENCE [LARGE SCALE GENOMIC DNA]</scope>
    <source>
        <strain evidence="8">SC-089</strain>
    </source>
</reference>
<dbReference type="EMBL" id="NJIH01000011">
    <property type="protein sequence ID" value="OWT56163.1"/>
    <property type="molecule type" value="Genomic_DNA"/>
</dbReference>
<feature type="domain" description="TauD/TfdA-like" evidence="6">
    <location>
        <begin position="8"/>
        <end position="281"/>
    </location>
</feature>
<proteinExistence type="inferred from homology"/>
<evidence type="ECO:0000256" key="5">
    <source>
        <dbReference type="ARBA" id="ARBA00023004"/>
    </source>
</evidence>